<reference evidence="1 2" key="1">
    <citation type="submission" date="2023-01" db="EMBL/GenBank/DDBJ databases">
        <title>Genomes from the Australian National Cyanobacteria Reference Collection.</title>
        <authorList>
            <person name="Willis A."/>
            <person name="Lee E.M.F."/>
        </authorList>
    </citation>
    <scope>NUCLEOTIDE SEQUENCE [LARGE SCALE GENOMIC DNA]</scope>
    <source>
        <strain evidence="1 2">CS-549</strain>
    </source>
</reference>
<name>A0ABT4ZRM7_9CYAN</name>
<protein>
    <submittedName>
        <fullName evidence="1">Uncharacterized protein</fullName>
    </submittedName>
</protein>
<dbReference type="EMBL" id="JAQMTI010000145">
    <property type="protein sequence ID" value="MDB9442071.1"/>
    <property type="molecule type" value="Genomic_DNA"/>
</dbReference>
<evidence type="ECO:0000313" key="2">
    <source>
        <dbReference type="Proteomes" id="UP001211711"/>
    </source>
</evidence>
<organism evidence="1 2">
    <name type="scientific">Sphaerospermopsis kisseleviana CS-549</name>
    <dbReference type="NCBI Taxonomy" id="3021783"/>
    <lineage>
        <taxon>Bacteria</taxon>
        <taxon>Bacillati</taxon>
        <taxon>Cyanobacteriota</taxon>
        <taxon>Cyanophyceae</taxon>
        <taxon>Nostocales</taxon>
        <taxon>Aphanizomenonaceae</taxon>
        <taxon>Sphaerospermopsis</taxon>
        <taxon>Sphaerospermopsis kisseleviana</taxon>
    </lineage>
</organism>
<dbReference type="PROSITE" id="PS51257">
    <property type="entry name" value="PROKAR_LIPOPROTEIN"/>
    <property type="match status" value="1"/>
</dbReference>
<evidence type="ECO:0000313" key="1">
    <source>
        <dbReference type="EMBL" id="MDB9442071.1"/>
    </source>
</evidence>
<proteinExistence type="predicted"/>
<keyword evidence="2" id="KW-1185">Reference proteome</keyword>
<comment type="caution">
    <text evidence="1">The sequence shown here is derived from an EMBL/GenBank/DDBJ whole genome shotgun (WGS) entry which is preliminary data.</text>
</comment>
<gene>
    <name evidence="1" type="ORF">PN497_11970</name>
</gene>
<dbReference type="Proteomes" id="UP001211711">
    <property type="component" value="Unassembled WGS sequence"/>
</dbReference>
<dbReference type="RefSeq" id="WP_193942914.1">
    <property type="nucleotide sequence ID" value="NZ_JAQMTI010000145.1"/>
</dbReference>
<sequence length="46" mass="5424">MNNKMSARADIYQGFCHFYWLQSCMKHDAFIVDDQNQKIKGLQALD</sequence>
<accession>A0ABT4ZRM7</accession>